<dbReference type="PANTHER" id="PTHR43833:SF7">
    <property type="entry name" value="KTR SYSTEM POTASSIUM UPTAKE PROTEIN C"/>
    <property type="match status" value="1"/>
</dbReference>
<evidence type="ECO:0000313" key="4">
    <source>
        <dbReference type="EMBL" id="QMW89982.1"/>
    </source>
</evidence>
<dbReference type="InterPro" id="IPR003148">
    <property type="entry name" value="RCK_N"/>
</dbReference>
<evidence type="ECO:0000259" key="2">
    <source>
        <dbReference type="PROSITE" id="PS51202"/>
    </source>
</evidence>
<evidence type="ECO:0000313" key="5">
    <source>
        <dbReference type="Proteomes" id="UP000238081"/>
    </source>
</evidence>
<proteinExistence type="predicted"/>
<dbReference type="GO" id="GO:0008324">
    <property type="term" value="F:monoatomic cation transmembrane transporter activity"/>
    <property type="evidence" value="ECO:0007669"/>
    <property type="project" value="InterPro"/>
</dbReference>
<evidence type="ECO:0000259" key="1">
    <source>
        <dbReference type="PROSITE" id="PS51201"/>
    </source>
</evidence>
<dbReference type="Gene3D" id="3.30.70.1450">
    <property type="entry name" value="Regulator of K+ conductance, C-terminal domain"/>
    <property type="match status" value="1"/>
</dbReference>
<protein>
    <submittedName>
        <fullName evidence="3">Potassium transporter TrkA</fullName>
    </submittedName>
    <submittedName>
        <fullName evidence="4">TrkA family potassium uptake protein</fullName>
    </submittedName>
</protein>
<dbReference type="InterPro" id="IPR006037">
    <property type="entry name" value="RCK_C"/>
</dbReference>
<dbReference type="Gene3D" id="3.40.50.720">
    <property type="entry name" value="NAD(P)-binding Rossmann-like Domain"/>
    <property type="match status" value="1"/>
</dbReference>
<dbReference type="Proteomes" id="UP000238081">
    <property type="component" value="Unassembled WGS sequence"/>
</dbReference>
<dbReference type="PANTHER" id="PTHR43833">
    <property type="entry name" value="POTASSIUM CHANNEL PROTEIN 2-RELATED-RELATED"/>
    <property type="match status" value="1"/>
</dbReference>
<dbReference type="AlphaFoldDB" id="A0A2S7F787"/>
<dbReference type="GeneID" id="92943125"/>
<dbReference type="InterPro" id="IPR036291">
    <property type="entry name" value="NAD(P)-bd_dom_sf"/>
</dbReference>
<organism evidence="3 5">
    <name type="scientific">Clostridium butyricum</name>
    <dbReference type="NCBI Taxonomy" id="1492"/>
    <lineage>
        <taxon>Bacteria</taxon>
        <taxon>Bacillati</taxon>
        <taxon>Bacillota</taxon>
        <taxon>Clostridia</taxon>
        <taxon>Eubacteriales</taxon>
        <taxon>Clostridiaceae</taxon>
        <taxon>Clostridium</taxon>
    </lineage>
</organism>
<dbReference type="Proteomes" id="UP000515243">
    <property type="component" value="Chromosome 1"/>
</dbReference>
<feature type="domain" description="RCK C-terminal" evidence="2">
    <location>
        <begin position="138"/>
        <end position="221"/>
    </location>
</feature>
<dbReference type="InterPro" id="IPR036721">
    <property type="entry name" value="RCK_C_sf"/>
</dbReference>
<sequence>MNHKSTIEFGIIGMGRFGSALAKTLLEAGRDVLVIDNNESNMKQIRNLTENAFILEEFDKDSLEETGIQNCETVIVCISSKIEASILTTLNLINMGVPKVIAKAGSFEQGCVLEKIGAEVVYPEKDMGVRLGNRLMYSNLLDFIQLRDDITISKLKATEKISGHTISDLNIRQKFGLNIIAIERKNTTVVEVTPDCIIEENEIIVVIGSKKNIHKFERFLI</sequence>
<dbReference type="GO" id="GO:0006813">
    <property type="term" value="P:potassium ion transport"/>
    <property type="evidence" value="ECO:0007669"/>
    <property type="project" value="InterPro"/>
</dbReference>
<dbReference type="RefSeq" id="WP_003410096.1">
    <property type="nucleotide sequence ID" value="NZ_AP019716.1"/>
</dbReference>
<dbReference type="PROSITE" id="PS51202">
    <property type="entry name" value="RCK_C"/>
    <property type="match status" value="1"/>
</dbReference>
<dbReference type="SUPFAM" id="SSF51735">
    <property type="entry name" value="NAD(P)-binding Rossmann-fold domains"/>
    <property type="match status" value="1"/>
</dbReference>
<gene>
    <name evidence="3" type="ORF">AWN73_17690</name>
    <name evidence="4" type="ORF">FF104_03175</name>
</gene>
<dbReference type="PROSITE" id="PS51201">
    <property type="entry name" value="RCK_N"/>
    <property type="match status" value="1"/>
</dbReference>
<dbReference type="EMBL" id="CP040626">
    <property type="protein sequence ID" value="QMW89982.1"/>
    <property type="molecule type" value="Genomic_DNA"/>
</dbReference>
<feature type="domain" description="RCK N-terminal" evidence="1">
    <location>
        <begin position="6"/>
        <end position="122"/>
    </location>
</feature>
<dbReference type="Pfam" id="PF02254">
    <property type="entry name" value="TrkA_N"/>
    <property type="match status" value="1"/>
</dbReference>
<name>A0A2S7F787_CLOBU</name>
<dbReference type="SUPFAM" id="SSF116726">
    <property type="entry name" value="TrkA C-terminal domain-like"/>
    <property type="match status" value="1"/>
</dbReference>
<dbReference type="Pfam" id="PF02080">
    <property type="entry name" value="TrkA_C"/>
    <property type="match status" value="1"/>
</dbReference>
<accession>A0A2S7F787</accession>
<evidence type="ECO:0000313" key="6">
    <source>
        <dbReference type="Proteomes" id="UP000515243"/>
    </source>
</evidence>
<reference evidence="4 6" key="2">
    <citation type="submission" date="2019-05" db="EMBL/GenBank/DDBJ databases">
        <authorList>
            <person name="Schori C."/>
            <person name="Ahrens C."/>
        </authorList>
    </citation>
    <scope>NUCLEOTIDE SEQUENCE [LARGE SCALE GENOMIC DNA]</scope>
    <source>
        <strain evidence="4 6">DSM 10702</strain>
    </source>
</reference>
<reference evidence="3 5" key="1">
    <citation type="submission" date="2016-01" db="EMBL/GenBank/DDBJ databases">
        <title>Characterization of the Clostridium difficile lineages that are prevalent in Hong Kong and China.</title>
        <authorList>
            <person name="Kwok J.S.-L."/>
            <person name="Lam W.-Y."/>
            <person name="Ip M."/>
            <person name="Chan T.-F."/>
            <person name="Hawkey P.M."/>
            <person name="Tsui S.K.-W."/>
        </authorList>
    </citation>
    <scope>NUCLEOTIDE SEQUENCE [LARGE SCALE GENOMIC DNA]</scope>
    <source>
        <strain evidence="3 5">300064</strain>
    </source>
</reference>
<dbReference type="EMBL" id="LRDH01000131">
    <property type="protein sequence ID" value="PPV12885.1"/>
    <property type="molecule type" value="Genomic_DNA"/>
</dbReference>
<evidence type="ECO:0000313" key="3">
    <source>
        <dbReference type="EMBL" id="PPV12885.1"/>
    </source>
</evidence>
<dbReference type="InterPro" id="IPR050721">
    <property type="entry name" value="Trk_Ktr_HKT_K-transport"/>
</dbReference>